<evidence type="ECO:0000313" key="1">
    <source>
        <dbReference type="EMBL" id="KKL50146.1"/>
    </source>
</evidence>
<feature type="non-terminal residue" evidence="1">
    <location>
        <position position="126"/>
    </location>
</feature>
<name>A0A0F9D8V6_9ZZZZ</name>
<reference evidence="1" key="1">
    <citation type="journal article" date="2015" name="Nature">
        <title>Complex archaea that bridge the gap between prokaryotes and eukaryotes.</title>
        <authorList>
            <person name="Spang A."/>
            <person name="Saw J.H."/>
            <person name="Jorgensen S.L."/>
            <person name="Zaremba-Niedzwiedzka K."/>
            <person name="Martijn J."/>
            <person name="Lind A.E."/>
            <person name="van Eijk R."/>
            <person name="Schleper C."/>
            <person name="Guy L."/>
            <person name="Ettema T.J."/>
        </authorList>
    </citation>
    <scope>NUCLEOTIDE SEQUENCE</scope>
</reference>
<organism evidence="1">
    <name type="scientific">marine sediment metagenome</name>
    <dbReference type="NCBI Taxonomy" id="412755"/>
    <lineage>
        <taxon>unclassified sequences</taxon>
        <taxon>metagenomes</taxon>
        <taxon>ecological metagenomes</taxon>
    </lineage>
</organism>
<dbReference type="EMBL" id="LAZR01032706">
    <property type="protein sequence ID" value="KKL50146.1"/>
    <property type="molecule type" value="Genomic_DNA"/>
</dbReference>
<protein>
    <submittedName>
        <fullName evidence="1">Uncharacterized protein</fullName>
    </submittedName>
</protein>
<accession>A0A0F9D8V6</accession>
<sequence length="126" mass="13999">MFRVPERGLPSPAEVLHRHVKTALHGAQRHVEYLGNVLVRELLKVAQHNHHPQVVRHLPHSVSYGLGRLQVLDSFGRGRNICGHQIDEAGLALSAVLIGGGVVSFFNPGEKLNENEEELLQELLDK</sequence>
<comment type="caution">
    <text evidence="1">The sequence shown here is derived from an EMBL/GenBank/DDBJ whole genome shotgun (WGS) entry which is preliminary data.</text>
</comment>
<gene>
    <name evidence="1" type="ORF">LCGC14_2308410</name>
</gene>
<proteinExistence type="predicted"/>
<dbReference type="AlphaFoldDB" id="A0A0F9D8V6"/>